<evidence type="ECO:0000256" key="3">
    <source>
        <dbReference type="ARBA" id="ARBA00022692"/>
    </source>
</evidence>
<keyword evidence="6" id="KW-1133">Transmembrane helix</keyword>
<evidence type="ECO:0000313" key="9">
    <source>
        <dbReference type="Ensembl" id="ENSBGRP00000012839.1"/>
    </source>
</evidence>
<dbReference type="GO" id="GO:0005886">
    <property type="term" value="C:plasma membrane"/>
    <property type="evidence" value="ECO:0007669"/>
    <property type="project" value="TreeGrafter"/>
</dbReference>
<evidence type="ECO:0000259" key="8">
    <source>
        <dbReference type="PROSITE" id="PS50234"/>
    </source>
</evidence>
<dbReference type="Pfam" id="PF00092">
    <property type="entry name" value="VWA"/>
    <property type="match status" value="1"/>
</dbReference>
<dbReference type="Proteomes" id="UP000694520">
    <property type="component" value="Chromosome 27"/>
</dbReference>
<dbReference type="GO" id="GO:0046872">
    <property type="term" value="F:metal ion binding"/>
    <property type="evidence" value="ECO:0007669"/>
    <property type="project" value="UniProtKB-KW"/>
</dbReference>
<accession>A0A8B9X1E3</accession>
<comment type="subcellular location">
    <subcellularLocation>
        <location evidence="1">Membrane</location>
        <topology evidence="1">Single-pass type I membrane protein</topology>
    </subcellularLocation>
</comment>
<evidence type="ECO:0000256" key="7">
    <source>
        <dbReference type="ARBA" id="ARBA00023136"/>
    </source>
</evidence>
<dbReference type="InterPro" id="IPR008400">
    <property type="entry name" value="Anthrax_toxin_rcpt_extracel"/>
</dbReference>
<dbReference type="Ensembl" id="ENSBGRT00000014881.1">
    <property type="protein sequence ID" value="ENSBGRP00000012898.1"/>
    <property type="gene ID" value="ENSBGRG00000008116.1"/>
</dbReference>
<evidence type="ECO:0000256" key="2">
    <source>
        <dbReference type="ARBA" id="ARBA00008095"/>
    </source>
</evidence>
<sequence length="186" mass="20632">MIICLTDGTLEEKTLKETVKEADKARQMGATVYCVGVKNFEEHQLIEIADSPYHVFAVNQGFKALKDIVDPLETKSCIEITSVEPSDICVGDEYELMISGKGFNNAKNEDEVICRFKFKDKLIGPSGKPSASPALQHSWAISSSSTGARDGQDSSTANCLHHKRRRWSQGARFPMVCSFWGVIRTQ</sequence>
<dbReference type="PANTHER" id="PTHR16059:SF16">
    <property type="entry name" value="ANTHRAX TOXIN RECEPTOR-LIKE"/>
    <property type="match status" value="1"/>
</dbReference>
<dbReference type="GO" id="GO:0009986">
    <property type="term" value="C:cell surface"/>
    <property type="evidence" value="ECO:0007669"/>
    <property type="project" value="TreeGrafter"/>
</dbReference>
<dbReference type="SUPFAM" id="SSF53300">
    <property type="entry name" value="vWA-like"/>
    <property type="match status" value="1"/>
</dbReference>
<dbReference type="Ensembl" id="ENSBGRT00000014819.1">
    <property type="protein sequence ID" value="ENSBGRP00000012839.1"/>
    <property type="gene ID" value="ENSBGRG00000008116.1"/>
</dbReference>
<dbReference type="PANTHER" id="PTHR16059">
    <property type="entry name" value="ANTHRAX TOXIN RECEPTOR"/>
    <property type="match status" value="1"/>
</dbReference>
<reference evidence="9" key="1">
    <citation type="submission" date="2019-05" db="EMBL/GenBank/DDBJ databases">
        <authorList>
            <person name="Zhang S."/>
            <person name="Liu J."/>
        </authorList>
    </citation>
    <scope>NUCLEOTIDE SEQUENCE [LARGE SCALE GENOMIC DNA]</scope>
</reference>
<dbReference type="InterPro" id="IPR036465">
    <property type="entry name" value="vWFA_dom_sf"/>
</dbReference>
<dbReference type="GeneTree" id="ENSGT00940000157727"/>
<comment type="similarity">
    <text evidence="2">Belongs to the ATR family.</text>
</comment>
<keyword evidence="10" id="KW-1185">Reference proteome</keyword>
<keyword evidence="5" id="KW-0732">Signal</keyword>
<name>A0A8B9X1E3_BOSMU</name>
<evidence type="ECO:0000256" key="1">
    <source>
        <dbReference type="ARBA" id="ARBA00004479"/>
    </source>
</evidence>
<feature type="domain" description="VWFA" evidence="8">
    <location>
        <begin position="1"/>
        <end position="72"/>
    </location>
</feature>
<dbReference type="InterPro" id="IPR002035">
    <property type="entry name" value="VWF_A"/>
</dbReference>
<evidence type="ECO:0000256" key="4">
    <source>
        <dbReference type="ARBA" id="ARBA00022723"/>
    </source>
</evidence>
<evidence type="ECO:0000256" key="5">
    <source>
        <dbReference type="ARBA" id="ARBA00022729"/>
    </source>
</evidence>
<protein>
    <recommendedName>
        <fullName evidence="8">VWFA domain-containing protein</fullName>
    </recommendedName>
</protein>
<organism evidence="9 10">
    <name type="scientific">Bos mutus grunniens</name>
    <name type="common">Wild yak</name>
    <name type="synonym">Bos grunniens</name>
    <dbReference type="NCBI Taxonomy" id="30521"/>
    <lineage>
        <taxon>Eukaryota</taxon>
        <taxon>Metazoa</taxon>
        <taxon>Chordata</taxon>
        <taxon>Craniata</taxon>
        <taxon>Vertebrata</taxon>
        <taxon>Euteleostomi</taxon>
        <taxon>Mammalia</taxon>
        <taxon>Eutheria</taxon>
        <taxon>Laurasiatheria</taxon>
        <taxon>Artiodactyla</taxon>
        <taxon>Ruminantia</taxon>
        <taxon>Pecora</taxon>
        <taxon>Bovidae</taxon>
        <taxon>Bovinae</taxon>
        <taxon>Bos</taxon>
    </lineage>
</organism>
<keyword evidence="4" id="KW-0479">Metal-binding</keyword>
<dbReference type="PROSITE" id="PS50234">
    <property type="entry name" value="VWFA"/>
    <property type="match status" value="1"/>
</dbReference>
<evidence type="ECO:0000313" key="10">
    <source>
        <dbReference type="Proteomes" id="UP000694520"/>
    </source>
</evidence>
<reference evidence="9" key="2">
    <citation type="submission" date="2025-05" db="UniProtKB">
        <authorList>
            <consortium name="Ensembl"/>
        </authorList>
    </citation>
    <scope>IDENTIFICATION</scope>
</reference>
<keyword evidence="3" id="KW-0812">Transmembrane</keyword>
<dbReference type="Pfam" id="PF05587">
    <property type="entry name" value="Anth_Ig"/>
    <property type="match status" value="1"/>
</dbReference>
<dbReference type="Gene3D" id="3.40.50.410">
    <property type="entry name" value="von Willebrand factor, type A domain"/>
    <property type="match status" value="1"/>
</dbReference>
<keyword evidence="7" id="KW-0472">Membrane</keyword>
<dbReference type="AlphaFoldDB" id="A0A8B9X1E3"/>
<dbReference type="GO" id="GO:0004888">
    <property type="term" value="F:transmembrane signaling receptor activity"/>
    <property type="evidence" value="ECO:0007669"/>
    <property type="project" value="TreeGrafter"/>
</dbReference>
<evidence type="ECO:0000256" key="6">
    <source>
        <dbReference type="ARBA" id="ARBA00022989"/>
    </source>
</evidence>
<proteinExistence type="inferred from homology"/>